<evidence type="ECO:0000313" key="10">
    <source>
        <dbReference type="Proteomes" id="UP001210231"/>
    </source>
</evidence>
<sequence>MNTIHFINKYTRIATFVLSITLLTSCNKWLDVNPSTRIKEDELFSEQQGYVDALFGTYQKLTSDNAYGRLGTYGFVDVLGQLYENKSTQASTYYGETARYNYTSASVNNQQNVRASIDSIWTNYYSAISQANLILKNVDSRDVLKGNSYKIIKGEALALRAFIHFDLLRLFAPAYLGGTNASATAIPYVEQFTVSPTAKITVEEVLVKIERDLKEAESLLEAHKTIDQIATNQGSTSLDLFLMYRQNHLNYWAAKAVLARLYLYKGDKTNALKYATEVINSKLFYFVNPGTLSVDPTVDASDLTFSSEHIFSLNVSGLKKLADAYFKTESTSGAEATDLFSTAAKLNTLYETTLTGYGTDIRSIVASKSLWNQFSTAVVFTKKYYSDKTTNVKQRLIPIIRLPEMYYIAAEASNTISEGLAYLNVVRQARLIPELSATNINTTALFDAEVQKEYRKEFYGEGQIWYYFKRKNVTTIPDGVGNPMTATKYTFPLPFNELQFGL</sequence>
<evidence type="ECO:0000256" key="3">
    <source>
        <dbReference type="ARBA" id="ARBA00022729"/>
    </source>
</evidence>
<accession>A0ABT4UPJ2</accession>
<dbReference type="RefSeq" id="WP_407032859.1">
    <property type="nucleotide sequence ID" value="NZ_JAQGEF010000033.1"/>
</dbReference>
<dbReference type="Pfam" id="PF07980">
    <property type="entry name" value="SusD_RagB"/>
    <property type="match status" value="1"/>
</dbReference>
<proteinExistence type="inferred from homology"/>
<dbReference type="Gene3D" id="1.25.40.390">
    <property type="match status" value="1"/>
</dbReference>
<dbReference type="Gene3D" id="1.25.40.900">
    <property type="match status" value="1"/>
</dbReference>
<keyword evidence="3" id="KW-0732">Signal</keyword>
<dbReference type="Gene3D" id="2.20.20.130">
    <property type="match status" value="1"/>
</dbReference>
<keyword evidence="10" id="KW-1185">Reference proteome</keyword>
<evidence type="ECO:0000256" key="6">
    <source>
        <dbReference type="SAM" id="Coils"/>
    </source>
</evidence>
<evidence type="ECO:0000256" key="2">
    <source>
        <dbReference type="ARBA" id="ARBA00006275"/>
    </source>
</evidence>
<dbReference type="Pfam" id="PF14322">
    <property type="entry name" value="SusD-like_3"/>
    <property type="match status" value="1"/>
</dbReference>
<dbReference type="SUPFAM" id="SSF48452">
    <property type="entry name" value="TPR-like"/>
    <property type="match status" value="1"/>
</dbReference>
<comment type="caution">
    <text evidence="9">The sequence shown here is derived from an EMBL/GenBank/DDBJ whole genome shotgun (WGS) entry which is preliminary data.</text>
</comment>
<evidence type="ECO:0000256" key="5">
    <source>
        <dbReference type="ARBA" id="ARBA00023237"/>
    </source>
</evidence>
<reference evidence="9 10" key="1">
    <citation type="submission" date="2022-12" db="EMBL/GenBank/DDBJ databases">
        <title>Chitinophagaceae gen. sp. nov., a new member of the family Chitinophagaceae, isolated from soil in a chemical factory.</title>
        <authorList>
            <person name="Ke Z."/>
        </authorList>
    </citation>
    <scope>NUCLEOTIDE SEQUENCE [LARGE SCALE GENOMIC DNA]</scope>
    <source>
        <strain evidence="9 10">LY-5</strain>
    </source>
</reference>
<feature type="coiled-coil region" evidence="6">
    <location>
        <begin position="199"/>
        <end position="226"/>
    </location>
</feature>
<keyword evidence="5" id="KW-0998">Cell outer membrane</keyword>
<feature type="domain" description="SusD-like N-terminal" evidence="8">
    <location>
        <begin position="85"/>
        <end position="224"/>
    </location>
</feature>
<dbReference type="InterPro" id="IPR033985">
    <property type="entry name" value="SusD-like_N"/>
</dbReference>
<keyword evidence="6" id="KW-0175">Coiled coil</keyword>
<comment type="subcellular location">
    <subcellularLocation>
        <location evidence="1">Cell outer membrane</location>
    </subcellularLocation>
</comment>
<dbReference type="Proteomes" id="UP001210231">
    <property type="component" value="Unassembled WGS sequence"/>
</dbReference>
<protein>
    <submittedName>
        <fullName evidence="9">RagB/SusD family nutrient uptake outer membrane protein</fullName>
    </submittedName>
</protein>
<comment type="similarity">
    <text evidence="2">Belongs to the SusD family.</text>
</comment>
<gene>
    <name evidence="9" type="ORF">O3P16_17085</name>
</gene>
<organism evidence="9 10">
    <name type="scientific">Polluticaenibacter yanchengensis</name>
    <dbReference type="NCBI Taxonomy" id="3014562"/>
    <lineage>
        <taxon>Bacteria</taxon>
        <taxon>Pseudomonadati</taxon>
        <taxon>Bacteroidota</taxon>
        <taxon>Chitinophagia</taxon>
        <taxon>Chitinophagales</taxon>
        <taxon>Chitinophagaceae</taxon>
        <taxon>Polluticaenibacter</taxon>
    </lineage>
</organism>
<dbReference type="EMBL" id="JAQGEF010000033">
    <property type="protein sequence ID" value="MDA3616529.1"/>
    <property type="molecule type" value="Genomic_DNA"/>
</dbReference>
<evidence type="ECO:0000313" key="9">
    <source>
        <dbReference type="EMBL" id="MDA3616529.1"/>
    </source>
</evidence>
<evidence type="ECO:0000259" key="7">
    <source>
        <dbReference type="Pfam" id="PF07980"/>
    </source>
</evidence>
<keyword evidence="4" id="KW-0472">Membrane</keyword>
<dbReference type="InterPro" id="IPR012944">
    <property type="entry name" value="SusD_RagB_dom"/>
</dbReference>
<feature type="domain" description="RagB/SusD" evidence="7">
    <location>
        <begin position="368"/>
        <end position="471"/>
    </location>
</feature>
<evidence type="ECO:0000256" key="4">
    <source>
        <dbReference type="ARBA" id="ARBA00023136"/>
    </source>
</evidence>
<name>A0ABT4UPJ2_9BACT</name>
<dbReference type="InterPro" id="IPR011990">
    <property type="entry name" value="TPR-like_helical_dom_sf"/>
</dbReference>
<evidence type="ECO:0000256" key="1">
    <source>
        <dbReference type="ARBA" id="ARBA00004442"/>
    </source>
</evidence>
<evidence type="ECO:0000259" key="8">
    <source>
        <dbReference type="Pfam" id="PF14322"/>
    </source>
</evidence>